<dbReference type="EMBL" id="LAJF01000076">
    <property type="protein sequence ID" value="KKB84418.1"/>
    <property type="molecule type" value="Genomic_DNA"/>
</dbReference>
<dbReference type="PATRIC" id="fig|1121477.3.peg.3277"/>
<protein>
    <submittedName>
        <fullName evidence="5">NADPH-dependent 2,4-dienoyl-CoA reductase, sulfur reductase</fullName>
    </submittedName>
</protein>
<dbReference type="InterPro" id="IPR041854">
    <property type="entry name" value="BFD-like_2Fe2S-bd_dom_sf"/>
</dbReference>
<dbReference type="PRINTS" id="PR00368">
    <property type="entry name" value="FADPNR"/>
</dbReference>
<dbReference type="PRINTS" id="PR00469">
    <property type="entry name" value="PNDRDTASEII"/>
</dbReference>
<dbReference type="CDD" id="cd19946">
    <property type="entry name" value="GlpA-like_Fer2_BFD-like"/>
    <property type="match status" value="1"/>
</dbReference>
<dbReference type="InterPro" id="IPR007419">
    <property type="entry name" value="BFD-like_2Fe2S-bd_dom"/>
</dbReference>
<dbReference type="AlphaFoldDB" id="A0A0F5LQ06"/>
<evidence type="ECO:0000259" key="3">
    <source>
        <dbReference type="Pfam" id="PF07992"/>
    </source>
</evidence>
<dbReference type="InterPro" id="IPR017224">
    <property type="entry name" value="Opine_Oxase_asu/HCN_bsu"/>
</dbReference>
<dbReference type="PANTHER" id="PTHR42949">
    <property type="entry name" value="ANAEROBIC GLYCEROL-3-PHOSPHATE DEHYDROGENASE SUBUNIT B"/>
    <property type="match status" value="1"/>
</dbReference>
<dbReference type="Proteomes" id="UP000033608">
    <property type="component" value="Unassembled WGS sequence"/>
</dbReference>
<dbReference type="GO" id="GO:0016491">
    <property type="term" value="F:oxidoreductase activity"/>
    <property type="evidence" value="ECO:0007669"/>
    <property type="project" value="UniProtKB-KW"/>
</dbReference>
<dbReference type="SUPFAM" id="SSF51905">
    <property type="entry name" value="FAD/NAD(P)-binding domain"/>
    <property type="match status" value="1"/>
</dbReference>
<evidence type="ECO:0000256" key="1">
    <source>
        <dbReference type="ARBA" id="ARBA00023002"/>
    </source>
</evidence>
<feature type="domain" description="BFD-like [2Fe-2S]-binding" evidence="2">
    <location>
        <begin position="385"/>
        <end position="435"/>
    </location>
</feature>
<dbReference type="STRING" id="1121477.SAMN02745223_03090"/>
<evidence type="ECO:0000313" key="5">
    <source>
        <dbReference type="EMBL" id="SHF60704.1"/>
    </source>
</evidence>
<reference evidence="5 7" key="2">
    <citation type="submission" date="2016-11" db="EMBL/GenBank/DDBJ databases">
        <authorList>
            <person name="Jaros S."/>
            <person name="Januszkiewicz K."/>
            <person name="Wedrychowicz H."/>
        </authorList>
    </citation>
    <scope>NUCLEOTIDE SEQUENCE [LARGE SCALE GENOMIC DNA]</scope>
    <source>
        <strain evidence="5 7">DSM 17137</strain>
    </source>
</reference>
<dbReference type="Pfam" id="PF04324">
    <property type="entry name" value="Fer2_BFD"/>
    <property type="match status" value="1"/>
</dbReference>
<dbReference type="InterPro" id="IPR051691">
    <property type="entry name" value="Metab_Enz_Cyan_OpOx_G3PDH"/>
</dbReference>
<evidence type="ECO:0000259" key="2">
    <source>
        <dbReference type="Pfam" id="PF04324"/>
    </source>
</evidence>
<evidence type="ECO:0000313" key="4">
    <source>
        <dbReference type="EMBL" id="KKB84418.1"/>
    </source>
</evidence>
<reference evidence="4 6" key="1">
    <citation type="submission" date="2015-03" db="EMBL/GenBank/DDBJ databases">
        <authorList>
            <person name="Hassan Y.I."/>
            <person name="Lepp D."/>
            <person name="Zhou T."/>
        </authorList>
    </citation>
    <scope>NUCLEOTIDE SEQUENCE [LARGE SCALE GENOMIC DNA]</scope>
    <source>
        <strain evidence="4 6">DSM 17137</strain>
    </source>
</reference>
<dbReference type="Proteomes" id="UP000184533">
    <property type="component" value="Unassembled WGS sequence"/>
</dbReference>
<gene>
    <name evidence="5" type="ORF">SAMN02745223_03090</name>
    <name evidence="4" type="ORF">VW29_10725</name>
</gene>
<dbReference type="Gene3D" id="1.10.10.1100">
    <property type="entry name" value="BFD-like [2Fe-2S]-binding domain"/>
    <property type="match status" value="1"/>
</dbReference>
<dbReference type="PIRSF" id="PIRSF037495">
    <property type="entry name" value="Opine_OX_OoxA/HcnB"/>
    <property type="match status" value="1"/>
</dbReference>
<evidence type="ECO:0000313" key="7">
    <source>
        <dbReference type="Proteomes" id="UP000184533"/>
    </source>
</evidence>
<dbReference type="InterPro" id="IPR023753">
    <property type="entry name" value="FAD/NAD-binding_dom"/>
</dbReference>
<accession>A0A0F5LQ06</accession>
<keyword evidence="1" id="KW-0560">Oxidoreductase</keyword>
<feature type="domain" description="FAD/NAD(P)-binding" evidence="3">
    <location>
        <begin position="11"/>
        <end position="326"/>
    </location>
</feature>
<dbReference type="PANTHER" id="PTHR42949:SF3">
    <property type="entry name" value="ANAEROBIC GLYCEROL-3-PHOSPHATE DEHYDROGENASE SUBUNIT B"/>
    <property type="match status" value="1"/>
</dbReference>
<proteinExistence type="predicted"/>
<dbReference type="Gene3D" id="3.50.50.60">
    <property type="entry name" value="FAD/NAD(P)-binding domain"/>
    <property type="match status" value="2"/>
</dbReference>
<evidence type="ECO:0000313" key="6">
    <source>
        <dbReference type="Proteomes" id="UP000033608"/>
    </source>
</evidence>
<dbReference type="RefSeq" id="WP_046135301.1">
    <property type="nucleotide sequence ID" value="NZ_FQVC01000010.1"/>
</dbReference>
<keyword evidence="6" id="KW-1185">Reference proteome</keyword>
<organism evidence="4 6">
    <name type="scientific">Devosia limi DSM 17137</name>
    <dbReference type="NCBI Taxonomy" id="1121477"/>
    <lineage>
        <taxon>Bacteria</taxon>
        <taxon>Pseudomonadati</taxon>
        <taxon>Pseudomonadota</taxon>
        <taxon>Alphaproteobacteria</taxon>
        <taxon>Hyphomicrobiales</taxon>
        <taxon>Devosiaceae</taxon>
        <taxon>Devosia</taxon>
    </lineage>
</organism>
<dbReference type="Pfam" id="PF07992">
    <property type="entry name" value="Pyr_redox_2"/>
    <property type="match status" value="1"/>
</dbReference>
<sequence>MTDPVTNPHWDVVVIGAGPAGLAAATLLAEQKTSVLLVDEQPEPGGQIYRGIERLQAGSAKAHILGEDYVYGADLVRRFRSSAASYRPETSLWHVTPKLELFVSRGGVAETLQASQLILATGAMERAVPVAGWTLPGVVTAGALQILLKSSGLVADQPVILAGSGPLFYLLATQCLAAGVPIAALLDTAKARHMFGAIGALPRALTGAGPGYLSKGVKLMRALRQSGVPTYRGVEDLQILGENRVSEVQFRSGKRKHRLKAGIVALHEGVVPMVNATRMLGCEHTWDDRQHAFHPVTDTWGATSHAGIRVAGDAAGIVGARGAEHQGGLAAVGALHDLGRIDSARRDRLASAEMRALEAHMTARPLLDRLYPPRAEIKTPGDDIVVCRCENVTAGAVRQLATQGLGPNQMKAALRCGMGPCQGRLCGDTVAQIIADTRGTAPRPSDYYNIRAPLKPVSIGEISTLGERR</sequence>
<name>A0A0F5LQ06_9HYPH</name>
<dbReference type="InterPro" id="IPR036188">
    <property type="entry name" value="FAD/NAD-bd_sf"/>
</dbReference>
<dbReference type="EMBL" id="FQVC01000010">
    <property type="protein sequence ID" value="SHF60704.1"/>
    <property type="molecule type" value="Genomic_DNA"/>
</dbReference>
<dbReference type="OrthoDB" id="9801699at2"/>